<dbReference type="InterPro" id="IPR050645">
    <property type="entry name" value="Histidine_acid_phosphatase"/>
</dbReference>
<sequence length="525" mass="56659">MLSTRRFVALAAILQAATQASAQDLKEQVWAVFAYTLYGDRVPTALPRPNILTPYGANTLYEAGSAFRDRYVAIHSTDVSPSTRIESISTYALEDEDLDILSTTDPSVIASAQAFMQGLYPPLNDTYDVQYPDPSYLMANGSFATAPMGGYQYPPIVTVSSDDPQSVVVAGQDNCFLHQIANADYQASTEAQQMIQESDALYNRLYIQALSGDFDRSSVNYANSIAVSEFLEYQLLHNETLLHSVSQEDIRLARWYADQYTFATNGNSDTSLSSPIDSSAIRTIAGQTLAGSILDAFDTNVLYRGTSGKLTFVFGGYEPAVALTSLVQLASQENGKFYGRPALGASLTFELFSLENQSFPTYPDPSQLYVRFLLRNGTTSPEFQSYPLFGHSPSSIEVPYSEFKAEMQTFALNSTQEWCLQCDSSSSAVFCPGVLDDENDGPSSSAASSSGRKGISPAVGGVIGAIVTLVVVGLIAAAGFLLLGVRVQRGRRPSLEEIKGGIDLGSDSNLALREHAAPPAKTARP</sequence>
<dbReference type="KEGG" id="aluc:AKAW2_31152S"/>
<feature type="chain" id="PRO_5042682332" evidence="4">
    <location>
        <begin position="23"/>
        <end position="525"/>
    </location>
</feature>
<keyword evidence="4" id="KW-0732">Signal</keyword>
<keyword evidence="3" id="KW-1133">Transmembrane helix</keyword>
<dbReference type="SUPFAM" id="SSF53254">
    <property type="entry name" value="Phosphoglycerate mutase-like"/>
    <property type="match status" value="1"/>
</dbReference>
<keyword evidence="3" id="KW-0812">Transmembrane</keyword>
<dbReference type="VEuPathDB" id="FungiDB:ASPFODRAFT_139787"/>
<dbReference type="Pfam" id="PF00328">
    <property type="entry name" value="His_Phos_2"/>
    <property type="match status" value="1"/>
</dbReference>
<dbReference type="GeneID" id="64959158"/>
<proteinExistence type="inferred from homology"/>
<dbReference type="RefSeq" id="XP_041541599.1">
    <property type="nucleotide sequence ID" value="XM_041687744.1"/>
</dbReference>
<keyword evidence="8" id="KW-1185">Reference proteome</keyword>
<reference evidence="6 7" key="1">
    <citation type="journal article" date="2016" name="DNA Res.">
        <title>Genome sequence of Aspergillus luchuensis NBRC 4314.</title>
        <authorList>
            <person name="Yamada O."/>
            <person name="Machida M."/>
            <person name="Hosoyama A."/>
            <person name="Goto M."/>
            <person name="Takahashi T."/>
            <person name="Futagami T."/>
            <person name="Yamagata Y."/>
            <person name="Takeuchi M."/>
            <person name="Kobayashi T."/>
            <person name="Koike H."/>
            <person name="Abe K."/>
            <person name="Asai K."/>
            <person name="Arita M."/>
            <person name="Fujita N."/>
            <person name="Fukuda K."/>
            <person name="Higa K."/>
            <person name="Horikawa H."/>
            <person name="Ishikawa T."/>
            <person name="Jinno K."/>
            <person name="Kato Y."/>
            <person name="Kirimura K."/>
            <person name="Mizutani O."/>
            <person name="Nakasone K."/>
            <person name="Sano M."/>
            <person name="Shiraishi Y."/>
            <person name="Tsukahara M."/>
            <person name="Gomi K."/>
        </authorList>
    </citation>
    <scope>NUCLEOTIDE SEQUENCE [LARGE SCALE GENOMIC DNA]</scope>
    <source>
        <strain evidence="6 7">RIB 2604</strain>
    </source>
</reference>
<evidence type="ECO:0000313" key="8">
    <source>
        <dbReference type="Proteomes" id="UP000661280"/>
    </source>
</evidence>
<dbReference type="EMBL" id="BCWF01000010">
    <property type="protein sequence ID" value="GAT21553.1"/>
    <property type="molecule type" value="Genomic_DNA"/>
</dbReference>
<dbReference type="OrthoDB" id="258392at2759"/>
<dbReference type="InterPro" id="IPR000560">
    <property type="entry name" value="His_Pase_clade-2"/>
</dbReference>
<evidence type="ECO:0000256" key="3">
    <source>
        <dbReference type="SAM" id="Phobius"/>
    </source>
</evidence>
<dbReference type="PANTHER" id="PTHR11567:SF127">
    <property type="entry name" value="HISTIDINE ACID PHOSPHATASE"/>
    <property type="match status" value="1"/>
</dbReference>
<evidence type="ECO:0000313" key="5">
    <source>
        <dbReference type="EMBL" id="BCR97833.1"/>
    </source>
</evidence>
<accession>A0A146F783</accession>
<dbReference type="AlphaFoldDB" id="A0A146F783"/>
<dbReference type="Gene3D" id="3.40.50.1240">
    <property type="entry name" value="Phosphoglycerate mutase-like"/>
    <property type="match status" value="1"/>
</dbReference>
<evidence type="ECO:0000313" key="7">
    <source>
        <dbReference type="Proteomes" id="UP000075230"/>
    </source>
</evidence>
<feature type="transmembrane region" description="Helical" evidence="3">
    <location>
        <begin position="458"/>
        <end position="483"/>
    </location>
</feature>
<reference evidence="7" key="2">
    <citation type="submission" date="2016-02" db="EMBL/GenBank/DDBJ databases">
        <title>Genome sequencing of Aspergillus luchuensis NBRC 4314.</title>
        <authorList>
            <person name="Yamada O."/>
        </authorList>
    </citation>
    <scope>NUCLEOTIDE SEQUENCE [LARGE SCALE GENOMIC DNA]</scope>
    <source>
        <strain evidence="7">RIB 2604</strain>
    </source>
</reference>
<organism evidence="6 7">
    <name type="scientific">Aspergillus kawachii</name>
    <name type="common">White koji mold</name>
    <name type="synonym">Aspergillus awamori var. kawachi</name>
    <dbReference type="NCBI Taxonomy" id="1069201"/>
    <lineage>
        <taxon>Eukaryota</taxon>
        <taxon>Fungi</taxon>
        <taxon>Dikarya</taxon>
        <taxon>Ascomycota</taxon>
        <taxon>Pezizomycotina</taxon>
        <taxon>Eurotiomycetes</taxon>
        <taxon>Eurotiomycetidae</taxon>
        <taxon>Eurotiales</taxon>
        <taxon>Aspergillaceae</taxon>
        <taxon>Aspergillus</taxon>
        <taxon>Aspergillus subgen. Circumdati</taxon>
    </lineage>
</organism>
<dbReference type="Proteomes" id="UP000661280">
    <property type="component" value="Chromosome 3"/>
</dbReference>
<dbReference type="PANTHER" id="PTHR11567">
    <property type="entry name" value="ACID PHOSPHATASE-RELATED"/>
    <property type="match status" value="1"/>
</dbReference>
<evidence type="ECO:0000256" key="1">
    <source>
        <dbReference type="ARBA" id="ARBA00005375"/>
    </source>
</evidence>
<dbReference type="EMBL" id="AP024427">
    <property type="protein sequence ID" value="BCR97833.1"/>
    <property type="molecule type" value="Genomic_DNA"/>
</dbReference>
<name>A0A146F783_ASPKA</name>
<reference evidence="5" key="3">
    <citation type="submission" date="2021-01" db="EMBL/GenBank/DDBJ databases">
        <authorList>
            <consortium name="Aspergillus luchuensis mut. kawachii IFO 4304 genome sequencing consortium"/>
            <person name="Kazuki M."/>
            <person name="Futagami T."/>
        </authorList>
    </citation>
    <scope>NUCLEOTIDE SEQUENCE</scope>
    <source>
        <strain evidence="5">IFO 4308</strain>
    </source>
</reference>
<protein>
    <submittedName>
        <fullName evidence="6">Histidine acid phosphatase</fullName>
    </submittedName>
</protein>
<dbReference type="InterPro" id="IPR029033">
    <property type="entry name" value="His_PPase_superfam"/>
</dbReference>
<dbReference type="GO" id="GO:0016791">
    <property type="term" value="F:phosphatase activity"/>
    <property type="evidence" value="ECO:0007669"/>
    <property type="project" value="TreeGrafter"/>
</dbReference>
<evidence type="ECO:0000313" key="6">
    <source>
        <dbReference type="EMBL" id="GAT21553.1"/>
    </source>
</evidence>
<dbReference type="Proteomes" id="UP000075230">
    <property type="component" value="Unassembled WGS sequence"/>
</dbReference>
<reference evidence="5" key="4">
    <citation type="submission" date="2021-02" db="EMBL/GenBank/DDBJ databases">
        <title>Aspergillus luchuensis mut. kawachii IFO 4304 genome sequence.</title>
        <authorList>
            <person name="Mori K."/>
            <person name="Kadooka C."/>
            <person name="Goto M."/>
            <person name="Futagami T."/>
        </authorList>
    </citation>
    <scope>NUCLEOTIDE SEQUENCE</scope>
    <source>
        <strain evidence="5">IFO 4308</strain>
    </source>
</reference>
<gene>
    <name evidence="5" type="ORF">AKAW2_31152S</name>
    <name evidence="6" type="ORF">RIB2604_01004440</name>
</gene>
<evidence type="ECO:0000256" key="2">
    <source>
        <dbReference type="SAM" id="MobiDB-lite"/>
    </source>
</evidence>
<evidence type="ECO:0000256" key="4">
    <source>
        <dbReference type="SAM" id="SignalP"/>
    </source>
</evidence>
<keyword evidence="3" id="KW-0472">Membrane</keyword>
<comment type="similarity">
    <text evidence="1">Belongs to the histidine acid phosphatase family.</text>
</comment>
<feature type="region of interest" description="Disordered" evidence="2">
    <location>
        <begin position="504"/>
        <end position="525"/>
    </location>
</feature>
<feature type="signal peptide" evidence="4">
    <location>
        <begin position="1"/>
        <end position="22"/>
    </location>
</feature>